<keyword evidence="2" id="KW-0812">Transmembrane</keyword>
<feature type="non-terminal residue" evidence="4">
    <location>
        <position position="1"/>
    </location>
</feature>
<dbReference type="GO" id="GO:0005737">
    <property type="term" value="C:cytoplasm"/>
    <property type="evidence" value="ECO:0007669"/>
    <property type="project" value="TreeGrafter"/>
</dbReference>
<dbReference type="Pfam" id="PF04851">
    <property type="entry name" value="ResIII"/>
    <property type="match status" value="1"/>
</dbReference>
<dbReference type="GO" id="GO:0004386">
    <property type="term" value="F:helicase activity"/>
    <property type="evidence" value="ECO:0007669"/>
    <property type="project" value="UniProtKB-KW"/>
</dbReference>
<organism evidence="4 5">
    <name type="scientific">Rozella allomycis (strain CSF55)</name>
    <dbReference type="NCBI Taxonomy" id="988480"/>
    <lineage>
        <taxon>Eukaryota</taxon>
        <taxon>Fungi</taxon>
        <taxon>Fungi incertae sedis</taxon>
        <taxon>Cryptomycota</taxon>
        <taxon>Cryptomycota incertae sedis</taxon>
        <taxon>Rozella</taxon>
    </lineage>
</organism>
<keyword evidence="2" id="KW-0472">Membrane</keyword>
<keyword evidence="1" id="KW-0067">ATP-binding</keyword>
<keyword evidence="4" id="KW-0378">Hydrolase</keyword>
<dbReference type="AlphaFoldDB" id="A0A4P9YLI6"/>
<feature type="non-terminal residue" evidence="4">
    <location>
        <position position="163"/>
    </location>
</feature>
<dbReference type="Gene3D" id="3.40.50.300">
    <property type="entry name" value="P-loop containing nucleotide triphosphate hydrolases"/>
    <property type="match status" value="1"/>
</dbReference>
<keyword evidence="1" id="KW-0347">Helicase</keyword>
<feature type="domain" description="Helicase ATP-binding" evidence="3">
    <location>
        <begin position="11"/>
        <end position="163"/>
    </location>
</feature>
<evidence type="ECO:0000256" key="2">
    <source>
        <dbReference type="SAM" id="Phobius"/>
    </source>
</evidence>
<protein>
    <submittedName>
        <fullName evidence="4">P-loop containing nucleoside triphosphate hydrolase protein</fullName>
    </submittedName>
</protein>
<dbReference type="EMBL" id="ML005076">
    <property type="protein sequence ID" value="RKP20354.1"/>
    <property type="molecule type" value="Genomic_DNA"/>
</dbReference>
<keyword evidence="2" id="KW-1133">Transmembrane helix</keyword>
<keyword evidence="1" id="KW-0547">Nucleotide-binding</keyword>
<evidence type="ECO:0000313" key="5">
    <source>
        <dbReference type="Proteomes" id="UP000281549"/>
    </source>
</evidence>
<dbReference type="InterPro" id="IPR006935">
    <property type="entry name" value="Helicase/UvrB_N"/>
</dbReference>
<dbReference type="InterPro" id="IPR027417">
    <property type="entry name" value="P-loop_NTPase"/>
</dbReference>
<proteinExistence type="predicted"/>
<dbReference type="SMART" id="SM00487">
    <property type="entry name" value="DEXDc"/>
    <property type="match status" value="1"/>
</dbReference>
<dbReference type="InterPro" id="IPR051363">
    <property type="entry name" value="RLR_Helicase"/>
</dbReference>
<evidence type="ECO:0000256" key="1">
    <source>
        <dbReference type="ARBA" id="ARBA00022806"/>
    </source>
</evidence>
<dbReference type="GO" id="GO:0016787">
    <property type="term" value="F:hydrolase activity"/>
    <property type="evidence" value="ECO:0007669"/>
    <property type="project" value="UniProtKB-KW"/>
</dbReference>
<dbReference type="GO" id="GO:0003677">
    <property type="term" value="F:DNA binding"/>
    <property type="evidence" value="ECO:0007669"/>
    <property type="project" value="InterPro"/>
</dbReference>
<dbReference type="InterPro" id="IPR014001">
    <property type="entry name" value="Helicase_ATP-bd"/>
</dbReference>
<dbReference type="PANTHER" id="PTHR14074:SF16">
    <property type="entry name" value="ANTIVIRAL INNATE IMMUNE RESPONSE RECEPTOR RIG-I"/>
    <property type="match status" value="1"/>
</dbReference>
<dbReference type="Proteomes" id="UP000281549">
    <property type="component" value="Unassembled WGS sequence"/>
</dbReference>
<dbReference type="PROSITE" id="PS51192">
    <property type="entry name" value="HELICASE_ATP_BIND_1"/>
    <property type="match status" value="1"/>
</dbReference>
<evidence type="ECO:0000313" key="4">
    <source>
        <dbReference type="EMBL" id="RKP20354.1"/>
    </source>
</evidence>
<dbReference type="SUPFAM" id="SSF52540">
    <property type="entry name" value="P-loop containing nucleoside triphosphate hydrolases"/>
    <property type="match status" value="1"/>
</dbReference>
<feature type="transmembrane region" description="Helical" evidence="2">
    <location>
        <begin position="20"/>
        <end position="38"/>
    </location>
</feature>
<sequence length="163" mass="18771">ISSPRDYQRKLFTYSLNNNSIVWLPTGSGKTLIALMLLKHYIVKDMKKKCFFLVPTVALGIQQFEYLNGNLPCKVSFVYGGRNVDQWSRETWYTEIEEHQCFVMTPQLFLDGHRHALIDKSLISVVVFDECHHAVKGHPYKLIMNELQENLANIRILGLSASP</sequence>
<accession>A0A4P9YLI6</accession>
<name>A0A4P9YLI6_ROZAC</name>
<dbReference type="GO" id="GO:0005524">
    <property type="term" value="F:ATP binding"/>
    <property type="evidence" value="ECO:0007669"/>
    <property type="project" value="InterPro"/>
</dbReference>
<dbReference type="PANTHER" id="PTHR14074">
    <property type="entry name" value="HELICASE WITH DEATH DOMAIN-RELATED"/>
    <property type="match status" value="1"/>
</dbReference>
<reference evidence="5" key="1">
    <citation type="journal article" date="2018" name="Nat. Microbiol.">
        <title>Leveraging single-cell genomics to expand the fungal tree of life.</title>
        <authorList>
            <person name="Ahrendt S.R."/>
            <person name="Quandt C.A."/>
            <person name="Ciobanu D."/>
            <person name="Clum A."/>
            <person name="Salamov A."/>
            <person name="Andreopoulos B."/>
            <person name="Cheng J.F."/>
            <person name="Woyke T."/>
            <person name="Pelin A."/>
            <person name="Henrissat B."/>
            <person name="Reynolds N.K."/>
            <person name="Benny G.L."/>
            <person name="Smith M.E."/>
            <person name="James T.Y."/>
            <person name="Grigoriev I.V."/>
        </authorList>
    </citation>
    <scope>NUCLEOTIDE SEQUENCE [LARGE SCALE GENOMIC DNA]</scope>
    <source>
        <strain evidence="5">CSF55</strain>
    </source>
</reference>
<gene>
    <name evidence="4" type="ORF">ROZALSC1DRAFT_5349</name>
</gene>
<evidence type="ECO:0000259" key="3">
    <source>
        <dbReference type="PROSITE" id="PS51192"/>
    </source>
</evidence>